<accession>A0ABU1IVC2</accession>
<dbReference type="EMBL" id="JAVDQH010000003">
    <property type="protein sequence ID" value="MDR6243190.1"/>
    <property type="molecule type" value="Genomic_DNA"/>
</dbReference>
<comment type="caution">
    <text evidence="1">The sequence shown here is derived from an EMBL/GenBank/DDBJ whole genome shotgun (WGS) entry which is preliminary data.</text>
</comment>
<dbReference type="RefSeq" id="WP_188775312.1">
    <property type="nucleotide sequence ID" value="NZ_BMMB01000004.1"/>
</dbReference>
<reference evidence="1 2" key="1">
    <citation type="submission" date="2023-07" db="EMBL/GenBank/DDBJ databases">
        <title>Genomic Encyclopedia of Type Strains, Phase IV (KMG-IV): sequencing the most valuable type-strain genomes for metagenomic binning, comparative biology and taxonomic classification.</title>
        <authorList>
            <person name="Goeker M."/>
        </authorList>
    </citation>
    <scope>NUCLEOTIDE SEQUENCE [LARGE SCALE GENOMIC DNA]</scope>
    <source>
        <strain evidence="1 2">DSM 22170</strain>
    </source>
</reference>
<sequence length="52" mass="5984">MRSKEQVVKDMNKQGVTPETIQKEIAALEAEIYSFFIKGGLQREDRTQARTL</sequence>
<proteinExistence type="predicted"/>
<dbReference type="Proteomes" id="UP001185028">
    <property type="component" value="Unassembled WGS sequence"/>
</dbReference>
<protein>
    <submittedName>
        <fullName evidence="1">Uncharacterized protein</fullName>
    </submittedName>
</protein>
<keyword evidence="2" id="KW-1185">Reference proteome</keyword>
<evidence type="ECO:0000313" key="1">
    <source>
        <dbReference type="EMBL" id="MDR6243190.1"/>
    </source>
</evidence>
<organism evidence="1 2">
    <name type="scientific">Paenibacillus hunanensis</name>
    <dbReference type="NCBI Taxonomy" id="539262"/>
    <lineage>
        <taxon>Bacteria</taxon>
        <taxon>Bacillati</taxon>
        <taxon>Bacillota</taxon>
        <taxon>Bacilli</taxon>
        <taxon>Bacillales</taxon>
        <taxon>Paenibacillaceae</taxon>
        <taxon>Paenibacillus</taxon>
    </lineage>
</organism>
<name>A0ABU1IVC2_9BACL</name>
<evidence type="ECO:0000313" key="2">
    <source>
        <dbReference type="Proteomes" id="UP001185028"/>
    </source>
</evidence>
<gene>
    <name evidence="1" type="ORF">JOC58_001075</name>
</gene>